<feature type="chain" id="PRO_5001990475" evidence="2">
    <location>
        <begin position="25"/>
        <end position="380"/>
    </location>
</feature>
<dbReference type="OrthoDB" id="3643156at2759"/>
<evidence type="ECO:0000256" key="2">
    <source>
        <dbReference type="SAM" id="SignalP"/>
    </source>
</evidence>
<evidence type="ECO:0000256" key="1">
    <source>
        <dbReference type="SAM" id="MobiDB-lite"/>
    </source>
</evidence>
<protein>
    <submittedName>
        <fullName evidence="3">Uncharacterized protein</fullName>
    </submittedName>
</protein>
<proteinExistence type="predicted"/>
<dbReference type="EMBL" id="CDHN01000007">
    <property type="protein sequence ID" value="CEJ94635.1"/>
    <property type="molecule type" value="Genomic_DNA"/>
</dbReference>
<accession>A0A0A1TRD8</accession>
<gene>
    <name evidence="3" type="ORF">VHEMI10154</name>
</gene>
<feature type="signal peptide" evidence="2">
    <location>
        <begin position="1"/>
        <end position="24"/>
    </location>
</feature>
<reference evidence="3 4" key="1">
    <citation type="journal article" date="2015" name="Genome Announc.">
        <title>Draft Genome Sequence and Gene Annotation of the Entomopathogenic Fungus Verticillium hemipterigenum.</title>
        <authorList>
            <person name="Horn F."/>
            <person name="Habel A."/>
            <person name="Scharf D.H."/>
            <person name="Dworschak J."/>
            <person name="Brakhage A.A."/>
            <person name="Guthke R."/>
            <person name="Hertweck C."/>
            <person name="Linde J."/>
        </authorList>
    </citation>
    <scope>NUCLEOTIDE SEQUENCE [LARGE SCALE GENOMIC DNA]</scope>
</reference>
<evidence type="ECO:0000313" key="3">
    <source>
        <dbReference type="EMBL" id="CEJ94635.1"/>
    </source>
</evidence>
<feature type="region of interest" description="Disordered" evidence="1">
    <location>
        <begin position="359"/>
        <end position="380"/>
    </location>
</feature>
<dbReference type="AlphaFoldDB" id="A0A0A1TRD8"/>
<organism evidence="3 4">
    <name type="scientific">[Torrubiella] hemipterigena</name>
    <dbReference type="NCBI Taxonomy" id="1531966"/>
    <lineage>
        <taxon>Eukaryota</taxon>
        <taxon>Fungi</taxon>
        <taxon>Dikarya</taxon>
        <taxon>Ascomycota</taxon>
        <taxon>Pezizomycotina</taxon>
        <taxon>Sordariomycetes</taxon>
        <taxon>Hypocreomycetidae</taxon>
        <taxon>Hypocreales</taxon>
        <taxon>Clavicipitaceae</taxon>
        <taxon>Clavicipitaceae incertae sedis</taxon>
        <taxon>'Torrubiella' clade</taxon>
    </lineage>
</organism>
<dbReference type="Proteomes" id="UP000039046">
    <property type="component" value="Unassembled WGS sequence"/>
</dbReference>
<keyword evidence="2" id="KW-0732">Signal</keyword>
<evidence type="ECO:0000313" key="4">
    <source>
        <dbReference type="Proteomes" id="UP000039046"/>
    </source>
</evidence>
<dbReference type="HOGENOM" id="CLU_727990_0_0_1"/>
<keyword evidence="4" id="KW-1185">Reference proteome</keyword>
<dbReference type="STRING" id="1531966.A0A0A1TRD8"/>
<sequence>MVKIFSCFSRMLLLLLARCVVTESVDPGLIAFNAKPVLGIHLGSSYGTVVAYFPNGTFLNIAKVDGTPSYINFVRREMNKRQPSLWNQNRHDQYGRERFVWLKKLFGIPTWTEILTEMLLPLRQAAEVALGSPLQREVSITVPGMQTWITYGTGEFIVNPAARLSGIQPSINDIRGPIYNPEVNAVLAANGHYLCLEDWCLWPEGYIDIDRSTMIYYISITNSAVYTTIIEMSCLGYNGPGYVPGNIELLSKFETGTNASAPALDKLEAFLRSKLTRLCTPKTCWPDDEYLVVFTGEAASKPGYVSVMENVVDSMRQDKQFKDGKIELLISEDPIYDAAKGTAIWARMVSGGFNCSSYDRENDRQDSWDPPEAWSGRDEL</sequence>
<name>A0A0A1TRD8_9HYPO</name>